<reference evidence="2" key="2">
    <citation type="submission" date="2015-01" db="EMBL/GenBank/DDBJ databases">
        <title>Evolutionary Origins and Diversification of the Mycorrhizal Mutualists.</title>
        <authorList>
            <consortium name="DOE Joint Genome Institute"/>
            <consortium name="Mycorrhizal Genomics Consortium"/>
            <person name="Kohler A."/>
            <person name="Kuo A."/>
            <person name="Nagy L.G."/>
            <person name="Floudas D."/>
            <person name="Copeland A."/>
            <person name="Barry K.W."/>
            <person name="Cichocki N."/>
            <person name="Veneault-Fourrey C."/>
            <person name="LaButti K."/>
            <person name="Lindquist E.A."/>
            <person name="Lipzen A."/>
            <person name="Lundell T."/>
            <person name="Morin E."/>
            <person name="Murat C."/>
            <person name="Riley R."/>
            <person name="Ohm R."/>
            <person name="Sun H."/>
            <person name="Tunlid A."/>
            <person name="Henrissat B."/>
            <person name="Grigoriev I.V."/>
            <person name="Hibbett D.S."/>
            <person name="Martin F."/>
        </authorList>
    </citation>
    <scope>NUCLEOTIDE SEQUENCE [LARGE SCALE GENOMIC DNA]</scope>
    <source>
        <strain evidence="2">h7</strain>
    </source>
</reference>
<accession>A0A0C2Y5H4</accession>
<evidence type="ECO:0000313" key="2">
    <source>
        <dbReference type="Proteomes" id="UP000053424"/>
    </source>
</evidence>
<keyword evidence="2" id="KW-1185">Reference proteome</keyword>
<dbReference type="AlphaFoldDB" id="A0A0C2Y5H4"/>
<gene>
    <name evidence="1" type="ORF">M413DRAFT_290988</name>
</gene>
<proteinExistence type="predicted"/>
<reference evidence="1 2" key="1">
    <citation type="submission" date="2014-04" db="EMBL/GenBank/DDBJ databases">
        <authorList>
            <consortium name="DOE Joint Genome Institute"/>
            <person name="Kuo A."/>
            <person name="Gay G."/>
            <person name="Dore J."/>
            <person name="Kohler A."/>
            <person name="Nagy L.G."/>
            <person name="Floudas D."/>
            <person name="Copeland A."/>
            <person name="Barry K.W."/>
            <person name="Cichocki N."/>
            <person name="Veneault-Fourrey C."/>
            <person name="LaButti K."/>
            <person name="Lindquist E.A."/>
            <person name="Lipzen A."/>
            <person name="Lundell T."/>
            <person name="Morin E."/>
            <person name="Murat C."/>
            <person name="Sun H."/>
            <person name="Tunlid A."/>
            <person name="Henrissat B."/>
            <person name="Grigoriev I.V."/>
            <person name="Hibbett D.S."/>
            <person name="Martin F."/>
            <person name="Nordberg H.P."/>
            <person name="Cantor M.N."/>
            <person name="Hua S.X."/>
        </authorList>
    </citation>
    <scope>NUCLEOTIDE SEQUENCE [LARGE SCALE GENOMIC DNA]</scope>
    <source>
        <strain evidence="2">h7</strain>
    </source>
</reference>
<sequence length="69" mass="7848">MRVFQREGWCLQESLSVRGSCFRGPSKNVSHTMVVSGMRILLLPPHLFGDISARPSASQLLEDEWFLDK</sequence>
<dbReference type="Proteomes" id="UP000053424">
    <property type="component" value="Unassembled WGS sequence"/>
</dbReference>
<name>A0A0C2Y5H4_HEBCY</name>
<organism evidence="1 2">
    <name type="scientific">Hebeloma cylindrosporum</name>
    <dbReference type="NCBI Taxonomy" id="76867"/>
    <lineage>
        <taxon>Eukaryota</taxon>
        <taxon>Fungi</taxon>
        <taxon>Dikarya</taxon>
        <taxon>Basidiomycota</taxon>
        <taxon>Agaricomycotina</taxon>
        <taxon>Agaricomycetes</taxon>
        <taxon>Agaricomycetidae</taxon>
        <taxon>Agaricales</taxon>
        <taxon>Agaricineae</taxon>
        <taxon>Hymenogastraceae</taxon>
        <taxon>Hebeloma</taxon>
    </lineage>
</organism>
<dbReference type="EMBL" id="KN831806">
    <property type="protein sequence ID" value="KIM36302.1"/>
    <property type="molecule type" value="Genomic_DNA"/>
</dbReference>
<evidence type="ECO:0000313" key="1">
    <source>
        <dbReference type="EMBL" id="KIM36302.1"/>
    </source>
</evidence>
<dbReference type="HOGENOM" id="CLU_2776206_0_0_1"/>
<protein>
    <submittedName>
        <fullName evidence="1">Uncharacterized protein</fullName>
    </submittedName>
</protein>